<dbReference type="AlphaFoldDB" id="A0A2U9IEL0"/>
<dbReference type="Proteomes" id="UP000248044">
    <property type="component" value="Chromosome"/>
</dbReference>
<dbReference type="EMBL" id="CP029289">
    <property type="protein sequence ID" value="AWR94478.1"/>
    <property type="molecule type" value="Genomic_DNA"/>
</dbReference>
<protein>
    <submittedName>
        <fullName evidence="7">RNA methyltransferase</fullName>
    </submittedName>
</protein>
<dbReference type="GO" id="GO:0030488">
    <property type="term" value="P:tRNA methylation"/>
    <property type="evidence" value="ECO:0007669"/>
    <property type="project" value="TreeGrafter"/>
</dbReference>
<keyword evidence="5" id="KW-0694">RNA-binding</keyword>
<dbReference type="GO" id="GO:0016428">
    <property type="term" value="F:tRNA (cytidine-5-)-methyltransferase activity"/>
    <property type="evidence" value="ECO:0007669"/>
    <property type="project" value="TreeGrafter"/>
</dbReference>
<proteinExistence type="predicted"/>
<keyword evidence="4" id="KW-0949">S-adenosyl-L-methionine</keyword>
<evidence type="ECO:0000313" key="7">
    <source>
        <dbReference type="EMBL" id="AWR94478.1"/>
    </source>
</evidence>
<keyword evidence="2 7" id="KW-0489">Methyltransferase</keyword>
<dbReference type="InterPro" id="IPR029063">
    <property type="entry name" value="SAM-dependent_MTases_sf"/>
</dbReference>
<dbReference type="GO" id="GO:0003723">
    <property type="term" value="F:RNA binding"/>
    <property type="evidence" value="ECO:0007669"/>
    <property type="project" value="UniProtKB-KW"/>
</dbReference>
<dbReference type="Pfam" id="PF17125">
    <property type="entry name" value="Methyltr_RsmF_N"/>
    <property type="match status" value="1"/>
</dbReference>
<reference evidence="7 8" key="1">
    <citation type="submission" date="2018-05" db="EMBL/GenBank/DDBJ databases">
        <title>Complete Genome Sequences of Extremely Thermoacidophilic, Metal-Mobilizing Type-Strain Members of the Archaeal Family Sulfolobaceae: Acidianus brierleyi DSM-1651T, Acidianus sulfidivorans DSM-18786T, Metallosphaera hakonensis DSM-7519T, and Metallosphaera prunae DSM-10039T.</title>
        <authorList>
            <person name="Counts J.A."/>
            <person name="Kelly R.M."/>
        </authorList>
    </citation>
    <scope>NUCLEOTIDE SEQUENCE [LARGE SCALE GENOMIC DNA]</scope>
    <source>
        <strain evidence="7 8">DSM 1651</strain>
    </source>
</reference>
<dbReference type="OrthoDB" id="14725at2157"/>
<keyword evidence="8" id="KW-1185">Reference proteome</keyword>
<dbReference type="KEGG" id="abri:DFR85_07605"/>
<dbReference type="InterPro" id="IPR001678">
    <property type="entry name" value="MeTrfase_RsmB-F_NOP2_dom"/>
</dbReference>
<dbReference type="SUPFAM" id="SSF53335">
    <property type="entry name" value="S-adenosyl-L-methionine-dependent methyltransferases"/>
    <property type="match status" value="1"/>
</dbReference>
<evidence type="ECO:0000256" key="5">
    <source>
        <dbReference type="ARBA" id="ARBA00022884"/>
    </source>
</evidence>
<dbReference type="InterPro" id="IPR011023">
    <property type="entry name" value="Nop2p"/>
</dbReference>
<evidence type="ECO:0000313" key="8">
    <source>
        <dbReference type="Proteomes" id="UP000248044"/>
    </source>
</evidence>
<dbReference type="PRINTS" id="PR02008">
    <property type="entry name" value="RCMTFAMILY"/>
</dbReference>
<name>A0A2U9IEL0_9CREN</name>
<dbReference type="InterPro" id="IPR049560">
    <property type="entry name" value="MeTrfase_RsmB-F_NOP2_cat"/>
</dbReference>
<evidence type="ECO:0000256" key="3">
    <source>
        <dbReference type="ARBA" id="ARBA00022679"/>
    </source>
</evidence>
<evidence type="ECO:0000256" key="1">
    <source>
        <dbReference type="ARBA" id="ARBA00022490"/>
    </source>
</evidence>
<dbReference type="NCBIfam" id="TIGR00446">
    <property type="entry name" value="nop2p"/>
    <property type="match status" value="1"/>
</dbReference>
<dbReference type="InterPro" id="IPR031341">
    <property type="entry name" value="Methyltr_RsmF_N"/>
</dbReference>
<keyword evidence="1" id="KW-0963">Cytoplasm</keyword>
<dbReference type="PANTHER" id="PTHR22807:SF74">
    <property type="entry name" value="TRNA (CYTOSINE(48)-C(5))-METHYLTRANSFERASE"/>
    <property type="match status" value="1"/>
</dbReference>
<evidence type="ECO:0000259" key="6">
    <source>
        <dbReference type="PROSITE" id="PS51686"/>
    </source>
</evidence>
<feature type="domain" description="SAM-dependent MTase RsmB/NOP-type" evidence="6">
    <location>
        <begin position="51"/>
        <end position="335"/>
    </location>
</feature>
<evidence type="ECO:0000256" key="4">
    <source>
        <dbReference type="ARBA" id="ARBA00022691"/>
    </source>
</evidence>
<accession>A0A2U9IEL0</accession>
<dbReference type="PROSITE" id="PS51686">
    <property type="entry name" value="SAM_MT_RSMB_NOP"/>
    <property type="match status" value="1"/>
</dbReference>
<dbReference type="Gene3D" id="3.30.70.1170">
    <property type="entry name" value="Sun protein, domain 3"/>
    <property type="match status" value="1"/>
</dbReference>
<gene>
    <name evidence="7" type="ORF">DFR85_07605</name>
</gene>
<evidence type="ECO:0000256" key="2">
    <source>
        <dbReference type="ARBA" id="ARBA00022603"/>
    </source>
</evidence>
<organism evidence="7 8">
    <name type="scientific">Acidianus brierleyi</name>
    <dbReference type="NCBI Taxonomy" id="41673"/>
    <lineage>
        <taxon>Archaea</taxon>
        <taxon>Thermoproteota</taxon>
        <taxon>Thermoprotei</taxon>
        <taxon>Sulfolobales</taxon>
        <taxon>Sulfolobaceae</taxon>
        <taxon>Acidianus</taxon>
    </lineage>
</organism>
<dbReference type="Gene3D" id="3.40.50.150">
    <property type="entry name" value="Vaccinia Virus protein VP39"/>
    <property type="match status" value="1"/>
</dbReference>
<keyword evidence="3 7" id="KW-0808">Transferase</keyword>
<dbReference type="InterPro" id="IPR023267">
    <property type="entry name" value="RCMT"/>
</dbReference>
<sequence>MSTIDSYINEYKELFKYSPTLRAKELSIKYGFLDYMVERYLDIFKEKTEDFLESCSYPLIKSIRCNTLKIECNELIRRLDEKGFILDRVNWINYGFIVRERPKKPSLGSTLEYMEGYYYIQSLSSMVPAEVLHPSKDDIVLDMAAAPGSKTTQMAQLMNNEGLIIAVEKFRSRIKSLMSNINRLGVSNTIIVNMDARDLIYHNINFSKILLDAPCSGEGLIPEDPQRRTRTKPEDLYKLSLVQLQLLYTAFMLLQDNGDLVYSTCSIAPEENEFIINYAVEELGMKTVKIDKIPGDEGITEFNGIKFSNDVKNCIRLYPHKHKTEGFFICHLKKK</sequence>
<dbReference type="Pfam" id="PF01189">
    <property type="entry name" value="Methyltr_RsmB-F"/>
    <property type="match status" value="1"/>
</dbReference>
<dbReference type="PANTHER" id="PTHR22807">
    <property type="entry name" value="NOP2 YEAST -RELATED NOL1/NOP2/FMU SUN DOMAIN-CONTAINING"/>
    <property type="match status" value="1"/>
</dbReference>